<dbReference type="InterPro" id="IPR005606">
    <property type="entry name" value="Sec20"/>
</dbReference>
<evidence type="ECO:0000256" key="2">
    <source>
        <dbReference type="ARBA" id="ARBA00022448"/>
    </source>
</evidence>
<evidence type="ECO:0000256" key="4">
    <source>
        <dbReference type="ARBA" id="ARBA00022824"/>
    </source>
</evidence>
<evidence type="ECO:0000256" key="6">
    <source>
        <dbReference type="ARBA" id="ARBA00022989"/>
    </source>
</evidence>
<evidence type="ECO:0000313" key="15">
    <source>
        <dbReference type="Proteomes" id="UP001309876"/>
    </source>
</evidence>
<keyword evidence="7 10" id="KW-0175">Coiled coil</keyword>
<evidence type="ECO:0000256" key="3">
    <source>
        <dbReference type="ARBA" id="ARBA00022692"/>
    </source>
</evidence>
<keyword evidence="8 12" id="KW-0472">Membrane</keyword>
<evidence type="ECO:0000256" key="5">
    <source>
        <dbReference type="ARBA" id="ARBA00022892"/>
    </source>
</evidence>
<sequence>MSSVSVTQRIQTLSDTYKATLSLIQELQKFPNGGSSSTDDLDEQRLDLANTCHESLKSAEESLELLRQEVDDYDGHMNRRRLASPRNEEQERNATTVARLAEDIRSARGAFRRAQLQSKKNLDARKQKEREQLFANRRTGANGSATAPGRQRGHEKLTQDELAQDAAEDVTRALRRTHALLTSNLQQSQFAQQTLEESQEQLQGLSERYTGTTDMLLKSRTIAWLVFRRWLYGPLWWFVWLPLKLVWWGFAFVFGGSAATKGTDFMRNDTMAVTSQTGLGVSDSSMKPQRSIQPFSMYGAGQKEPENPEAEVPPSPETVEHVKKLIDEAKEGTTVAKEDDDQPRNPKKRMMELEKEQASLREEL</sequence>
<dbReference type="Proteomes" id="UP001309876">
    <property type="component" value="Unassembled WGS sequence"/>
</dbReference>
<feature type="compositionally biased region" description="Basic and acidic residues" evidence="11">
    <location>
        <begin position="349"/>
        <end position="364"/>
    </location>
</feature>
<keyword evidence="5" id="KW-0931">ER-Golgi transport</keyword>
<organism evidence="14 15">
    <name type="scientific">Lithohypha guttulata</name>
    <dbReference type="NCBI Taxonomy" id="1690604"/>
    <lineage>
        <taxon>Eukaryota</taxon>
        <taxon>Fungi</taxon>
        <taxon>Dikarya</taxon>
        <taxon>Ascomycota</taxon>
        <taxon>Pezizomycotina</taxon>
        <taxon>Eurotiomycetes</taxon>
        <taxon>Chaetothyriomycetidae</taxon>
        <taxon>Chaetothyriales</taxon>
        <taxon>Trichomeriaceae</taxon>
        <taxon>Lithohypha</taxon>
    </lineage>
</organism>
<keyword evidence="3 12" id="KW-0812">Transmembrane</keyword>
<evidence type="ECO:0000256" key="1">
    <source>
        <dbReference type="ARBA" id="ARBA00004163"/>
    </source>
</evidence>
<evidence type="ECO:0000256" key="7">
    <source>
        <dbReference type="ARBA" id="ARBA00023054"/>
    </source>
</evidence>
<feature type="region of interest" description="Disordered" evidence="11">
    <location>
        <begin position="134"/>
        <end position="161"/>
    </location>
</feature>
<evidence type="ECO:0000256" key="11">
    <source>
        <dbReference type="SAM" id="MobiDB-lite"/>
    </source>
</evidence>
<dbReference type="AlphaFoldDB" id="A0AAN7T3S8"/>
<comment type="caution">
    <text evidence="14">The sequence shown here is derived from an EMBL/GenBank/DDBJ whole genome shotgun (WGS) entry which is preliminary data.</text>
</comment>
<feature type="compositionally biased region" description="Basic and acidic residues" evidence="11">
    <location>
        <begin position="318"/>
        <end position="331"/>
    </location>
</feature>
<keyword evidence="2" id="KW-0813">Transport</keyword>
<comment type="subcellular location">
    <subcellularLocation>
        <location evidence="1">Endoplasmic reticulum membrane</location>
        <topology evidence="1">Single-pass type IV membrane protein</topology>
    </subcellularLocation>
</comment>
<comment type="similarity">
    <text evidence="9">Belongs to the SEC20 family.</text>
</comment>
<dbReference type="EMBL" id="JAVRRJ010000002">
    <property type="protein sequence ID" value="KAK5087983.1"/>
    <property type="molecule type" value="Genomic_DNA"/>
</dbReference>
<keyword evidence="6 12" id="KW-1133">Transmembrane helix</keyword>
<keyword evidence="4" id="KW-0256">Endoplasmic reticulum</keyword>
<evidence type="ECO:0000256" key="10">
    <source>
        <dbReference type="SAM" id="Coils"/>
    </source>
</evidence>
<feature type="coiled-coil region" evidence="10">
    <location>
        <begin position="49"/>
        <end position="76"/>
    </location>
</feature>
<protein>
    <submittedName>
        <fullName evidence="14">Protein transport protein sec20</fullName>
    </submittedName>
</protein>
<dbReference type="GO" id="GO:0006890">
    <property type="term" value="P:retrograde vesicle-mediated transport, Golgi to endoplasmic reticulum"/>
    <property type="evidence" value="ECO:0007669"/>
    <property type="project" value="InterPro"/>
</dbReference>
<evidence type="ECO:0000256" key="9">
    <source>
        <dbReference type="ARBA" id="ARBA00037934"/>
    </source>
</evidence>
<reference evidence="14 15" key="1">
    <citation type="submission" date="2023-08" db="EMBL/GenBank/DDBJ databases">
        <title>Black Yeasts Isolated from many extreme environments.</title>
        <authorList>
            <person name="Coleine C."/>
            <person name="Stajich J.E."/>
            <person name="Selbmann L."/>
        </authorList>
    </citation>
    <scope>NUCLEOTIDE SEQUENCE [LARGE SCALE GENOMIC DNA]</scope>
    <source>
        <strain evidence="14 15">CCFEE 5910</strain>
    </source>
</reference>
<feature type="region of interest" description="Disordered" evidence="11">
    <location>
        <begin position="297"/>
        <end position="364"/>
    </location>
</feature>
<proteinExistence type="inferred from homology"/>
<feature type="transmembrane region" description="Helical" evidence="12">
    <location>
        <begin position="235"/>
        <end position="259"/>
    </location>
</feature>
<dbReference type="GO" id="GO:0031201">
    <property type="term" value="C:SNARE complex"/>
    <property type="evidence" value="ECO:0007669"/>
    <property type="project" value="TreeGrafter"/>
</dbReference>
<dbReference type="GO" id="GO:0005484">
    <property type="term" value="F:SNAP receptor activity"/>
    <property type="evidence" value="ECO:0007669"/>
    <property type="project" value="InterPro"/>
</dbReference>
<evidence type="ECO:0000313" key="14">
    <source>
        <dbReference type="EMBL" id="KAK5087983.1"/>
    </source>
</evidence>
<dbReference type="PANTHER" id="PTHR12825:SF0">
    <property type="entry name" value="VESICLE TRANSPORT PROTEIN SEC20"/>
    <property type="match status" value="1"/>
</dbReference>
<evidence type="ECO:0000256" key="12">
    <source>
        <dbReference type="SAM" id="Phobius"/>
    </source>
</evidence>
<dbReference type="GO" id="GO:0005789">
    <property type="term" value="C:endoplasmic reticulum membrane"/>
    <property type="evidence" value="ECO:0007669"/>
    <property type="project" value="UniProtKB-SubCell"/>
</dbReference>
<evidence type="ECO:0000256" key="8">
    <source>
        <dbReference type="ARBA" id="ARBA00023136"/>
    </source>
</evidence>
<accession>A0AAN7T3S8</accession>
<name>A0AAN7T3S8_9EURO</name>
<dbReference type="InterPro" id="IPR056173">
    <property type="entry name" value="Sec20_C"/>
</dbReference>
<evidence type="ECO:0000259" key="13">
    <source>
        <dbReference type="Pfam" id="PF03908"/>
    </source>
</evidence>
<keyword evidence="15" id="KW-1185">Reference proteome</keyword>
<feature type="domain" description="Sec20 C-terminal" evidence="13">
    <location>
        <begin position="167"/>
        <end position="222"/>
    </location>
</feature>
<gene>
    <name evidence="14" type="primary">SEC20</name>
    <name evidence="14" type="ORF">LTR05_002199</name>
</gene>
<dbReference type="Pfam" id="PF03908">
    <property type="entry name" value="Sec20"/>
    <property type="match status" value="1"/>
</dbReference>
<dbReference type="PANTHER" id="PTHR12825">
    <property type="entry name" value="BNIP1-RELATED"/>
    <property type="match status" value="1"/>
</dbReference>